<protein>
    <submittedName>
        <fullName evidence="2">Uncharacterized protein</fullName>
    </submittedName>
</protein>
<dbReference type="EMBL" id="JANPWB010000001">
    <property type="protein sequence ID" value="KAJ1214981.1"/>
    <property type="molecule type" value="Genomic_DNA"/>
</dbReference>
<evidence type="ECO:0000313" key="2">
    <source>
        <dbReference type="EMBL" id="KAJ1214981.1"/>
    </source>
</evidence>
<comment type="caution">
    <text evidence="2">The sequence shown here is derived from an EMBL/GenBank/DDBJ whole genome shotgun (WGS) entry which is preliminary data.</text>
</comment>
<gene>
    <name evidence="2" type="ORF">NDU88_002591</name>
</gene>
<name>A0AAV7WQM5_PLEWA</name>
<evidence type="ECO:0000313" key="3">
    <source>
        <dbReference type="Proteomes" id="UP001066276"/>
    </source>
</evidence>
<dbReference type="AlphaFoldDB" id="A0AAV7WQM5"/>
<keyword evidence="3" id="KW-1185">Reference proteome</keyword>
<evidence type="ECO:0000256" key="1">
    <source>
        <dbReference type="SAM" id="MobiDB-lite"/>
    </source>
</evidence>
<sequence length="102" mass="10916">MGKANGDFIPGSRRPISAAVKPSGKTTFGADKDAKNSAGILPPHPASDVRGKDKLQPTIMCCLTGGMQENSSEHIESPPADNQSAKRKPYVNQWGEGTLRRR</sequence>
<feature type="region of interest" description="Disordered" evidence="1">
    <location>
        <begin position="1"/>
        <end position="102"/>
    </location>
</feature>
<reference evidence="2" key="1">
    <citation type="journal article" date="2022" name="bioRxiv">
        <title>Sequencing and chromosome-scale assembly of the giantPleurodeles waltlgenome.</title>
        <authorList>
            <person name="Brown T."/>
            <person name="Elewa A."/>
            <person name="Iarovenko S."/>
            <person name="Subramanian E."/>
            <person name="Araus A.J."/>
            <person name="Petzold A."/>
            <person name="Susuki M."/>
            <person name="Suzuki K.-i.T."/>
            <person name="Hayashi T."/>
            <person name="Toyoda A."/>
            <person name="Oliveira C."/>
            <person name="Osipova E."/>
            <person name="Leigh N.D."/>
            <person name="Simon A."/>
            <person name="Yun M.H."/>
        </authorList>
    </citation>
    <scope>NUCLEOTIDE SEQUENCE</scope>
    <source>
        <strain evidence="2">20211129_DDA</strain>
        <tissue evidence="2">Liver</tissue>
    </source>
</reference>
<organism evidence="2 3">
    <name type="scientific">Pleurodeles waltl</name>
    <name type="common">Iberian ribbed newt</name>
    <dbReference type="NCBI Taxonomy" id="8319"/>
    <lineage>
        <taxon>Eukaryota</taxon>
        <taxon>Metazoa</taxon>
        <taxon>Chordata</taxon>
        <taxon>Craniata</taxon>
        <taxon>Vertebrata</taxon>
        <taxon>Euteleostomi</taxon>
        <taxon>Amphibia</taxon>
        <taxon>Batrachia</taxon>
        <taxon>Caudata</taxon>
        <taxon>Salamandroidea</taxon>
        <taxon>Salamandridae</taxon>
        <taxon>Pleurodelinae</taxon>
        <taxon>Pleurodeles</taxon>
    </lineage>
</organism>
<proteinExistence type="predicted"/>
<accession>A0AAV7WQM5</accession>
<dbReference type="Proteomes" id="UP001066276">
    <property type="component" value="Chromosome 1_1"/>
</dbReference>